<protein>
    <submittedName>
        <fullName evidence="2">Uncharacterized protein</fullName>
    </submittedName>
</protein>
<evidence type="ECO:0000256" key="1">
    <source>
        <dbReference type="SAM" id="MobiDB-lite"/>
    </source>
</evidence>
<reference evidence="2 3" key="1">
    <citation type="journal article" date="2018" name="Proc. R. Soc. B">
        <title>A non-coding region near Follistatin controls head colour polymorphism in the Gouldian finch.</title>
        <authorList>
            <person name="Toomey M.B."/>
            <person name="Marques C.I."/>
            <person name="Andrade P."/>
            <person name="Araujo P.M."/>
            <person name="Sabatino S."/>
            <person name="Gazda M.A."/>
            <person name="Afonso S."/>
            <person name="Lopes R.J."/>
            <person name="Corbo J.C."/>
            <person name="Carneiro M."/>
        </authorList>
    </citation>
    <scope>NUCLEOTIDE SEQUENCE [LARGE SCALE GENOMIC DNA]</scope>
    <source>
        <strain evidence="2">Red01</strain>
        <tissue evidence="2">Muscle</tissue>
    </source>
</reference>
<keyword evidence="3" id="KW-1185">Reference proteome</keyword>
<accession>A0A3L8S8D7</accession>
<proteinExistence type="predicted"/>
<dbReference type="Proteomes" id="UP000276834">
    <property type="component" value="Unassembled WGS sequence"/>
</dbReference>
<feature type="region of interest" description="Disordered" evidence="1">
    <location>
        <begin position="87"/>
        <end position="110"/>
    </location>
</feature>
<feature type="region of interest" description="Disordered" evidence="1">
    <location>
        <begin position="32"/>
        <end position="70"/>
    </location>
</feature>
<gene>
    <name evidence="2" type="ORF">DV515_00010784</name>
</gene>
<dbReference type="EMBL" id="QUSF01000041">
    <property type="protein sequence ID" value="RLV98458.1"/>
    <property type="molecule type" value="Genomic_DNA"/>
</dbReference>
<name>A0A3L8S8D7_CHLGU</name>
<evidence type="ECO:0000313" key="3">
    <source>
        <dbReference type="Proteomes" id="UP000276834"/>
    </source>
</evidence>
<comment type="caution">
    <text evidence="2">The sequence shown here is derived from an EMBL/GenBank/DDBJ whole genome shotgun (WGS) entry which is preliminary data.</text>
</comment>
<evidence type="ECO:0000313" key="2">
    <source>
        <dbReference type="EMBL" id="RLV98458.1"/>
    </source>
</evidence>
<organism evidence="2 3">
    <name type="scientific">Chloebia gouldiae</name>
    <name type="common">Gouldian finch</name>
    <name type="synonym">Erythrura gouldiae</name>
    <dbReference type="NCBI Taxonomy" id="44316"/>
    <lineage>
        <taxon>Eukaryota</taxon>
        <taxon>Metazoa</taxon>
        <taxon>Chordata</taxon>
        <taxon>Craniata</taxon>
        <taxon>Vertebrata</taxon>
        <taxon>Euteleostomi</taxon>
        <taxon>Archelosauria</taxon>
        <taxon>Archosauria</taxon>
        <taxon>Dinosauria</taxon>
        <taxon>Saurischia</taxon>
        <taxon>Theropoda</taxon>
        <taxon>Coelurosauria</taxon>
        <taxon>Aves</taxon>
        <taxon>Neognathae</taxon>
        <taxon>Neoaves</taxon>
        <taxon>Telluraves</taxon>
        <taxon>Australaves</taxon>
        <taxon>Passeriformes</taxon>
        <taxon>Passeroidea</taxon>
        <taxon>Passeridae</taxon>
        <taxon>Chloebia</taxon>
    </lineage>
</organism>
<sequence>MFPGPSPASPCSEAGIRKADFLIIPNKKLRTPYSLSPELGEKRSPRRLAQQKTTFPSSPKDKPPAVGERSWQKADCSVCLEKQHLQRPKLGKPSQLSLREGPKLFTIQRR</sequence>
<dbReference type="AlphaFoldDB" id="A0A3L8S8D7"/>